<gene>
    <name evidence="1" type="ORF">AXK61_00920</name>
</gene>
<name>A0A137ZTA0_9ACTN</name>
<proteinExistence type="predicted"/>
<dbReference type="Gene3D" id="3.40.50.1820">
    <property type="entry name" value="alpha/beta hydrolase"/>
    <property type="match status" value="1"/>
</dbReference>
<keyword evidence="2" id="KW-1185">Reference proteome</keyword>
<dbReference type="GO" id="GO:0016787">
    <property type="term" value="F:hydrolase activity"/>
    <property type="evidence" value="ECO:0007669"/>
    <property type="project" value="UniProtKB-KW"/>
</dbReference>
<evidence type="ECO:0000313" key="1">
    <source>
        <dbReference type="EMBL" id="KXP01408.1"/>
    </source>
</evidence>
<dbReference type="SUPFAM" id="SSF53474">
    <property type="entry name" value="alpha/beta-Hydrolases"/>
    <property type="match status" value="1"/>
</dbReference>
<dbReference type="RefSeq" id="WP_068743311.1">
    <property type="nucleotide sequence ID" value="NZ_LSRE01000001.1"/>
</dbReference>
<dbReference type="EMBL" id="LSRE01000001">
    <property type="protein sequence ID" value="KXP01408.1"/>
    <property type="molecule type" value="Genomic_DNA"/>
</dbReference>
<organism evidence="1 2">
    <name type="scientific">Tsukamurella pseudospumae</name>
    <dbReference type="NCBI Taxonomy" id="239498"/>
    <lineage>
        <taxon>Bacteria</taxon>
        <taxon>Bacillati</taxon>
        <taxon>Actinomycetota</taxon>
        <taxon>Actinomycetes</taxon>
        <taxon>Mycobacteriales</taxon>
        <taxon>Tsukamurellaceae</taxon>
        <taxon>Tsukamurella</taxon>
    </lineage>
</organism>
<keyword evidence="1" id="KW-0378">Hydrolase</keyword>
<protein>
    <submittedName>
        <fullName evidence="1">Alpha/beta hydrolase</fullName>
    </submittedName>
</protein>
<evidence type="ECO:0000313" key="2">
    <source>
        <dbReference type="Proteomes" id="UP000070409"/>
    </source>
</evidence>
<comment type="caution">
    <text evidence="1">The sequence shown here is derived from an EMBL/GenBank/DDBJ whole genome shotgun (WGS) entry which is preliminary data.</text>
</comment>
<reference evidence="1 2" key="1">
    <citation type="submission" date="2016-02" db="EMBL/GenBank/DDBJ databases">
        <authorList>
            <person name="Teng J.L."/>
            <person name="Tang Y."/>
            <person name="Huang Y."/>
            <person name="Guo F."/>
            <person name="Wei W."/>
            <person name="Chen J.H."/>
            <person name="Wong S.Y."/>
            <person name="Lau S.K."/>
            <person name="Woo P.C."/>
        </authorList>
    </citation>
    <scope>NUCLEOTIDE SEQUENCE [LARGE SCALE GENOMIC DNA]</scope>
    <source>
        <strain evidence="1 2">JCM 13375</strain>
    </source>
</reference>
<dbReference type="InterPro" id="IPR029058">
    <property type="entry name" value="AB_hydrolase_fold"/>
</dbReference>
<accession>A0A137ZTA0</accession>
<sequence length="254" mass="27813">MTTIETVRAPRRALMTTDYARALGEGGALSWSWPLLLRAPTGDGRPVLVLPGLGTSDLSTVVLRRTLRRLGYRVHGWKLGTNIGPSEKILRGMPERLRAIADAEGPVTLIGWSLGGIYARRLAREHPDLVRQVFTLGSPFRLAHHRQSNTRLVYETFGRWHAERLDLPLEPDGAPLGVPAVAIYSRLDGIVPWQLCRDPAPSAENIEVLGSHLGLGTNLAVLWALADRLATPPDGAPFRPPTALRFAYPRLPGA</sequence>
<dbReference type="Proteomes" id="UP000070409">
    <property type="component" value="Unassembled WGS sequence"/>
</dbReference>